<dbReference type="GeneID" id="115623010"/>
<evidence type="ECO:0000313" key="8">
    <source>
        <dbReference type="Proteomes" id="UP000504634"/>
    </source>
</evidence>
<dbReference type="SMART" id="SM00494">
    <property type="entry name" value="ChtBD2"/>
    <property type="match status" value="2"/>
</dbReference>
<dbReference type="Proteomes" id="UP000504634">
    <property type="component" value="Unplaced"/>
</dbReference>
<dbReference type="InterPro" id="IPR051940">
    <property type="entry name" value="Chitin_bind-dev_reg"/>
</dbReference>
<keyword evidence="1" id="KW-0147">Chitin-binding</keyword>
<feature type="domain" description="Chitin-binding type-2" evidence="7">
    <location>
        <begin position="102"/>
        <end position="149"/>
    </location>
</feature>
<dbReference type="OrthoDB" id="6020543at2759"/>
<gene>
    <name evidence="9" type="primary">LOC115623010</name>
</gene>
<dbReference type="InterPro" id="IPR036508">
    <property type="entry name" value="Chitin-bd_dom_sf"/>
</dbReference>
<evidence type="ECO:0000256" key="2">
    <source>
        <dbReference type="ARBA" id="ARBA00022729"/>
    </source>
</evidence>
<proteinExistence type="predicted"/>
<accession>A0A6J2T7X3</accession>
<dbReference type="PANTHER" id="PTHR23301:SF106">
    <property type="entry name" value="CHITIN-BINDING TYPE-2 DOMAIN-CONTAINING PROTEIN-RELATED"/>
    <property type="match status" value="1"/>
</dbReference>
<protein>
    <submittedName>
        <fullName evidence="9">Chitin-binding domain protein cbd-1-like</fullName>
    </submittedName>
</protein>
<evidence type="ECO:0000256" key="3">
    <source>
        <dbReference type="ARBA" id="ARBA00022737"/>
    </source>
</evidence>
<evidence type="ECO:0000313" key="9">
    <source>
        <dbReference type="RefSeq" id="XP_030373041.1"/>
    </source>
</evidence>
<dbReference type="GO" id="GO:0008061">
    <property type="term" value="F:chitin binding"/>
    <property type="evidence" value="ECO:0007669"/>
    <property type="project" value="UniProtKB-KW"/>
</dbReference>
<evidence type="ECO:0000256" key="5">
    <source>
        <dbReference type="ARBA" id="ARBA00023180"/>
    </source>
</evidence>
<keyword evidence="8" id="KW-1185">Reference proteome</keyword>
<dbReference type="InterPro" id="IPR002557">
    <property type="entry name" value="Chitin-bd_dom"/>
</dbReference>
<dbReference type="PROSITE" id="PS50940">
    <property type="entry name" value="CHIT_BIND_II"/>
    <property type="match status" value="2"/>
</dbReference>
<evidence type="ECO:0000256" key="1">
    <source>
        <dbReference type="ARBA" id="ARBA00022669"/>
    </source>
</evidence>
<dbReference type="RefSeq" id="XP_030373041.1">
    <property type="nucleotide sequence ID" value="XM_030517181.1"/>
</dbReference>
<keyword evidence="2 6" id="KW-0732">Signal</keyword>
<keyword evidence="5" id="KW-0325">Glycoprotein</keyword>
<reference evidence="9" key="1">
    <citation type="submission" date="2025-08" db="UniProtKB">
        <authorList>
            <consortium name="RefSeq"/>
        </authorList>
    </citation>
    <scope>IDENTIFICATION</scope>
    <source>
        <strain evidence="9">11010-0011.00</strain>
        <tissue evidence="9">Whole body</tissue>
    </source>
</reference>
<dbReference type="Gene3D" id="2.170.140.10">
    <property type="entry name" value="Chitin binding domain"/>
    <property type="match status" value="2"/>
</dbReference>
<feature type="chain" id="PRO_5026685712" evidence="6">
    <location>
        <begin position="23"/>
        <end position="153"/>
    </location>
</feature>
<feature type="signal peptide" evidence="6">
    <location>
        <begin position="1"/>
        <end position="22"/>
    </location>
</feature>
<sequence>MKVFYFAKRIFFFVIIVINTWALPFEEQGDNELVITTTVPPFIVCDDGDEFLPAPNCREYYHCLYGQGVLKSCPENLYWEPQLHVCGWNSEYCSNDSSESPQGRCQAGVEFLPFEPDCRKYIQCDSGNEIVQSCPPLLYWNEVLQRCDYKCIF</sequence>
<feature type="domain" description="Chitin-binding type-2" evidence="7">
    <location>
        <begin position="42"/>
        <end position="95"/>
    </location>
</feature>
<keyword evidence="4" id="KW-1015">Disulfide bond</keyword>
<dbReference type="SUPFAM" id="SSF57625">
    <property type="entry name" value="Invertebrate chitin-binding proteins"/>
    <property type="match status" value="2"/>
</dbReference>
<dbReference type="Pfam" id="PF01607">
    <property type="entry name" value="CBM_14"/>
    <property type="match status" value="2"/>
</dbReference>
<organism evidence="8 9">
    <name type="scientific">Drosophila lebanonensis</name>
    <name type="common">Fruit fly</name>
    <name type="synonym">Scaptodrosophila lebanonensis</name>
    <dbReference type="NCBI Taxonomy" id="7225"/>
    <lineage>
        <taxon>Eukaryota</taxon>
        <taxon>Metazoa</taxon>
        <taxon>Ecdysozoa</taxon>
        <taxon>Arthropoda</taxon>
        <taxon>Hexapoda</taxon>
        <taxon>Insecta</taxon>
        <taxon>Pterygota</taxon>
        <taxon>Neoptera</taxon>
        <taxon>Endopterygota</taxon>
        <taxon>Diptera</taxon>
        <taxon>Brachycera</taxon>
        <taxon>Muscomorpha</taxon>
        <taxon>Ephydroidea</taxon>
        <taxon>Drosophilidae</taxon>
        <taxon>Scaptodrosophila</taxon>
    </lineage>
</organism>
<dbReference type="AlphaFoldDB" id="A0A6J2T7X3"/>
<keyword evidence="3" id="KW-0677">Repeat</keyword>
<dbReference type="PANTHER" id="PTHR23301">
    <property type="entry name" value="CHITIN BINDING PERITROPHIN-A"/>
    <property type="match status" value="1"/>
</dbReference>
<evidence type="ECO:0000256" key="6">
    <source>
        <dbReference type="SAM" id="SignalP"/>
    </source>
</evidence>
<evidence type="ECO:0000256" key="4">
    <source>
        <dbReference type="ARBA" id="ARBA00023157"/>
    </source>
</evidence>
<dbReference type="GO" id="GO:0005576">
    <property type="term" value="C:extracellular region"/>
    <property type="evidence" value="ECO:0007669"/>
    <property type="project" value="InterPro"/>
</dbReference>
<name>A0A6J2T7X3_DROLE</name>
<evidence type="ECO:0000259" key="7">
    <source>
        <dbReference type="PROSITE" id="PS50940"/>
    </source>
</evidence>